<dbReference type="EMBL" id="AWWV01001289">
    <property type="protein sequence ID" value="OMP11437.1"/>
    <property type="molecule type" value="Genomic_DNA"/>
</dbReference>
<dbReference type="Gramene" id="OMP10690">
    <property type="protein sequence ID" value="OMP10690"/>
    <property type="gene ID" value="CCACVL1_00816"/>
</dbReference>
<organism evidence="2 7">
    <name type="scientific">Corchorus capsularis</name>
    <name type="common">Jute</name>
    <dbReference type="NCBI Taxonomy" id="210143"/>
    <lineage>
        <taxon>Eukaryota</taxon>
        <taxon>Viridiplantae</taxon>
        <taxon>Streptophyta</taxon>
        <taxon>Embryophyta</taxon>
        <taxon>Tracheophyta</taxon>
        <taxon>Spermatophyta</taxon>
        <taxon>Magnoliopsida</taxon>
        <taxon>eudicotyledons</taxon>
        <taxon>Gunneridae</taxon>
        <taxon>Pentapetalae</taxon>
        <taxon>rosids</taxon>
        <taxon>malvids</taxon>
        <taxon>Malvales</taxon>
        <taxon>Malvaceae</taxon>
        <taxon>Grewioideae</taxon>
        <taxon>Apeibeae</taxon>
        <taxon>Corchorus</taxon>
    </lineage>
</organism>
<dbReference type="EMBL" id="AWWV01004140">
    <property type="protein sequence ID" value="OMP07884.1"/>
    <property type="molecule type" value="Genomic_DNA"/>
</dbReference>
<dbReference type="Gramene" id="OMP10467">
    <property type="protein sequence ID" value="OMP10467"/>
    <property type="gene ID" value="CCACVL1_00960"/>
</dbReference>
<evidence type="ECO:0000313" key="4">
    <source>
        <dbReference type="EMBL" id="OMP10690.1"/>
    </source>
</evidence>
<accession>A0A1R3KLD8</accession>
<feature type="non-terminal residue" evidence="2">
    <location>
        <position position="1"/>
    </location>
</feature>
<feature type="region of interest" description="Disordered" evidence="1">
    <location>
        <begin position="1"/>
        <end position="20"/>
    </location>
</feature>
<proteinExistence type="predicted"/>
<dbReference type="EMBL" id="AWWV01002027">
    <property type="protein sequence ID" value="OMP10690.1"/>
    <property type="molecule type" value="Genomic_DNA"/>
</dbReference>
<dbReference type="Gramene" id="OMP11475">
    <property type="protein sequence ID" value="OMP11475"/>
    <property type="gene ID" value="CCACVL1_00501"/>
</dbReference>
<comment type="caution">
    <text evidence="2">The sequence shown here is derived from an EMBL/GenBank/DDBJ whole genome shotgun (WGS) entry which is preliminary data.</text>
</comment>
<dbReference type="Gramene" id="OMP07884">
    <property type="protein sequence ID" value="OMP07884"/>
    <property type="gene ID" value="CCACVL1_01201"/>
</dbReference>
<sequence>NSTGPFLANQTKNEEAGPVE</sequence>
<dbReference type="Proteomes" id="UP000188268">
    <property type="component" value="Unassembled WGS sequence"/>
</dbReference>
<reference evidence="2 7" key="1">
    <citation type="submission" date="2013-09" db="EMBL/GenBank/DDBJ databases">
        <title>Corchorus capsularis genome sequencing.</title>
        <authorList>
            <person name="Alam M."/>
            <person name="Haque M.S."/>
            <person name="Islam M.S."/>
            <person name="Emdad E.M."/>
            <person name="Islam M.M."/>
            <person name="Ahmed B."/>
            <person name="Halim A."/>
            <person name="Hossen Q.M.M."/>
            <person name="Hossain M.Z."/>
            <person name="Ahmed R."/>
            <person name="Khan M.M."/>
            <person name="Islam R."/>
            <person name="Rashid M.M."/>
            <person name="Khan S.A."/>
            <person name="Rahman M.S."/>
            <person name="Alam M."/>
        </authorList>
    </citation>
    <scope>NUCLEOTIDE SEQUENCE [LARGE SCALE GENOMIC DNA]</scope>
    <source>
        <strain evidence="7">cv. CVL-1</strain>
        <tissue evidence="2">Whole seedling</tissue>
    </source>
</reference>
<dbReference type="EMBL" id="AWWV01002470">
    <property type="protein sequence ID" value="OMP10467.1"/>
    <property type="molecule type" value="Genomic_DNA"/>
</dbReference>
<dbReference type="EMBL" id="AWWV01001264">
    <property type="protein sequence ID" value="OMP11475.1"/>
    <property type="molecule type" value="Genomic_DNA"/>
</dbReference>
<protein>
    <submittedName>
        <fullName evidence="2">Uncharacterized protein</fullName>
    </submittedName>
</protein>
<evidence type="ECO:0000313" key="7">
    <source>
        <dbReference type="Proteomes" id="UP000188268"/>
    </source>
</evidence>
<keyword evidence="7" id="KW-1185">Reference proteome</keyword>
<feature type="non-terminal residue" evidence="2">
    <location>
        <position position="20"/>
    </location>
</feature>
<evidence type="ECO:0000313" key="6">
    <source>
        <dbReference type="EMBL" id="OMP11475.1"/>
    </source>
</evidence>
<name>A0A1R3KLD8_COCAP</name>
<evidence type="ECO:0000313" key="5">
    <source>
        <dbReference type="EMBL" id="OMP11437.1"/>
    </source>
</evidence>
<evidence type="ECO:0000313" key="2">
    <source>
        <dbReference type="EMBL" id="OMP07884.1"/>
    </source>
</evidence>
<evidence type="ECO:0000256" key="1">
    <source>
        <dbReference type="SAM" id="MobiDB-lite"/>
    </source>
</evidence>
<gene>
    <name evidence="6" type="ORF">CCACVL1_00501</name>
    <name evidence="5" type="ORF">CCACVL1_00520</name>
    <name evidence="4" type="ORF">CCACVL1_00816</name>
    <name evidence="3" type="ORF">CCACVL1_00960</name>
    <name evidence="2" type="ORF">CCACVL1_01201</name>
</gene>
<dbReference type="AlphaFoldDB" id="A0A1R3KLD8"/>
<feature type="compositionally biased region" description="Polar residues" evidence="1">
    <location>
        <begin position="1"/>
        <end position="11"/>
    </location>
</feature>
<dbReference type="Gramene" id="OMP11437">
    <property type="protein sequence ID" value="OMP11437"/>
    <property type="gene ID" value="CCACVL1_00520"/>
</dbReference>
<evidence type="ECO:0000313" key="3">
    <source>
        <dbReference type="EMBL" id="OMP10467.1"/>
    </source>
</evidence>